<gene>
    <name evidence="2" type="ORF">MENT_LOCUS31429</name>
</gene>
<accession>A0A6V7VWU0</accession>
<dbReference type="EMBL" id="CAJEWN010000343">
    <property type="protein sequence ID" value="CAD2179427.1"/>
    <property type="molecule type" value="Genomic_DNA"/>
</dbReference>
<dbReference type="AlphaFoldDB" id="A0A6V7VWU0"/>
<proteinExistence type="predicted"/>
<feature type="chain" id="PRO_5028346155" evidence="1">
    <location>
        <begin position="17"/>
        <end position="96"/>
    </location>
</feature>
<evidence type="ECO:0000256" key="1">
    <source>
        <dbReference type="SAM" id="SignalP"/>
    </source>
</evidence>
<organism evidence="2 3">
    <name type="scientific">Meloidogyne enterolobii</name>
    <name type="common">Root-knot nematode worm</name>
    <name type="synonym">Meloidogyne mayaguensis</name>
    <dbReference type="NCBI Taxonomy" id="390850"/>
    <lineage>
        <taxon>Eukaryota</taxon>
        <taxon>Metazoa</taxon>
        <taxon>Ecdysozoa</taxon>
        <taxon>Nematoda</taxon>
        <taxon>Chromadorea</taxon>
        <taxon>Rhabditida</taxon>
        <taxon>Tylenchina</taxon>
        <taxon>Tylenchomorpha</taxon>
        <taxon>Tylenchoidea</taxon>
        <taxon>Meloidogynidae</taxon>
        <taxon>Meloidogyninae</taxon>
        <taxon>Meloidogyne</taxon>
    </lineage>
</organism>
<reference evidence="2 3" key="1">
    <citation type="submission" date="2020-08" db="EMBL/GenBank/DDBJ databases">
        <authorList>
            <person name="Koutsovoulos G."/>
            <person name="Danchin GJ E."/>
        </authorList>
    </citation>
    <scope>NUCLEOTIDE SEQUENCE [LARGE SCALE GENOMIC DNA]</scope>
</reference>
<sequence length="96" mass="11207">MFLLFCTVCTIMLIDAMIFNNNGIFEERTLQTLYRLKPVYFEQIPIGLVLIFLGKLTQCRSCCVYQYIGNSHCILLKSFMEIESSFHSEFLYNKVG</sequence>
<dbReference type="Proteomes" id="UP000580250">
    <property type="component" value="Unassembled WGS sequence"/>
</dbReference>
<protein>
    <submittedName>
        <fullName evidence="2">Uncharacterized protein</fullName>
    </submittedName>
</protein>
<feature type="signal peptide" evidence="1">
    <location>
        <begin position="1"/>
        <end position="16"/>
    </location>
</feature>
<keyword evidence="1" id="KW-0732">Signal</keyword>
<evidence type="ECO:0000313" key="3">
    <source>
        <dbReference type="Proteomes" id="UP000580250"/>
    </source>
</evidence>
<comment type="caution">
    <text evidence="2">The sequence shown here is derived from an EMBL/GenBank/DDBJ whole genome shotgun (WGS) entry which is preliminary data.</text>
</comment>
<name>A0A6V7VWU0_MELEN</name>
<evidence type="ECO:0000313" key="2">
    <source>
        <dbReference type="EMBL" id="CAD2179427.1"/>
    </source>
</evidence>